<reference evidence="1" key="1">
    <citation type="journal article" date="2015" name="Nature">
        <title>Complex archaea that bridge the gap between prokaryotes and eukaryotes.</title>
        <authorList>
            <person name="Spang A."/>
            <person name="Saw J.H."/>
            <person name="Jorgensen S.L."/>
            <person name="Zaremba-Niedzwiedzka K."/>
            <person name="Martijn J."/>
            <person name="Lind A.E."/>
            <person name="van Eijk R."/>
            <person name="Schleper C."/>
            <person name="Guy L."/>
            <person name="Ettema T.J."/>
        </authorList>
    </citation>
    <scope>NUCLEOTIDE SEQUENCE</scope>
</reference>
<comment type="caution">
    <text evidence="1">The sequence shown here is derived from an EMBL/GenBank/DDBJ whole genome shotgun (WGS) entry which is preliminary data.</text>
</comment>
<sequence>MADTIFRTIVPDLKAVDNGDGTFSLAVQIVGMPPLTGLTAGELLVASSATAATWTNTIDQLLADTAIIKLASTGDVVTVLTTAPVVDVATADYMAMAKWAAATGGLIVQAMGENAAVTTNLGLYSYGGQASTTKSTAGRSLIEAYASQHDGANALANITADGNVFGIRARVGA</sequence>
<name>A0A0F9CRC7_9ZZZZ</name>
<evidence type="ECO:0000313" key="1">
    <source>
        <dbReference type="EMBL" id="KKL51724.1"/>
    </source>
</evidence>
<accession>A0A0F9CRC7</accession>
<gene>
    <name evidence="1" type="ORF">LCGC14_2292660</name>
</gene>
<dbReference type="AlphaFoldDB" id="A0A0F9CRC7"/>
<proteinExistence type="predicted"/>
<feature type="non-terminal residue" evidence="1">
    <location>
        <position position="173"/>
    </location>
</feature>
<organism evidence="1">
    <name type="scientific">marine sediment metagenome</name>
    <dbReference type="NCBI Taxonomy" id="412755"/>
    <lineage>
        <taxon>unclassified sequences</taxon>
        <taxon>metagenomes</taxon>
        <taxon>ecological metagenomes</taxon>
    </lineage>
</organism>
<protein>
    <submittedName>
        <fullName evidence="1">Uncharacterized protein</fullName>
    </submittedName>
</protein>
<dbReference type="EMBL" id="LAZR01032149">
    <property type="protein sequence ID" value="KKL51724.1"/>
    <property type="molecule type" value="Genomic_DNA"/>
</dbReference>